<evidence type="ECO:0000259" key="8">
    <source>
        <dbReference type="Pfam" id="PF13632"/>
    </source>
</evidence>
<reference evidence="9 10" key="1">
    <citation type="submission" date="2017-07" db="EMBL/GenBank/DDBJ databases">
        <authorList>
            <person name="Sun Z.S."/>
            <person name="Albrecht U."/>
            <person name="Echele G."/>
            <person name="Lee C.C."/>
        </authorList>
    </citation>
    <scope>NUCLEOTIDE SEQUENCE [LARGE SCALE GENOMIC DNA]</scope>
    <source>
        <strain evidence="9 10">CGMCC 1.12710</strain>
    </source>
</reference>
<dbReference type="Gene3D" id="3.90.550.10">
    <property type="entry name" value="Spore Coat Polysaccharide Biosynthesis Protein SpsA, Chain A"/>
    <property type="match status" value="1"/>
</dbReference>
<accession>A0A239PKF1</accession>
<dbReference type="InterPro" id="IPR050321">
    <property type="entry name" value="Glycosyltr_2/OpgH_subfam"/>
</dbReference>
<keyword evidence="4 7" id="KW-0812">Transmembrane</keyword>
<dbReference type="PANTHER" id="PTHR43867:SF2">
    <property type="entry name" value="CELLULOSE SYNTHASE CATALYTIC SUBUNIT A [UDP-FORMING]"/>
    <property type="match status" value="1"/>
</dbReference>
<dbReference type="GO" id="GO:0016020">
    <property type="term" value="C:membrane"/>
    <property type="evidence" value="ECO:0007669"/>
    <property type="project" value="UniProtKB-SubCell"/>
</dbReference>
<gene>
    <name evidence="9" type="ORF">SAMN06297382_0777</name>
</gene>
<name>A0A239PKF1_9PROT</name>
<feature type="transmembrane region" description="Helical" evidence="7">
    <location>
        <begin position="113"/>
        <end position="134"/>
    </location>
</feature>
<dbReference type="InterPro" id="IPR001173">
    <property type="entry name" value="Glyco_trans_2-like"/>
</dbReference>
<keyword evidence="10" id="KW-1185">Reference proteome</keyword>
<evidence type="ECO:0000256" key="7">
    <source>
        <dbReference type="SAM" id="Phobius"/>
    </source>
</evidence>
<dbReference type="Proteomes" id="UP000198346">
    <property type="component" value="Unassembled WGS sequence"/>
</dbReference>
<evidence type="ECO:0000256" key="3">
    <source>
        <dbReference type="ARBA" id="ARBA00022679"/>
    </source>
</evidence>
<keyword evidence="3 9" id="KW-0808">Transferase</keyword>
<evidence type="ECO:0000256" key="1">
    <source>
        <dbReference type="ARBA" id="ARBA00004141"/>
    </source>
</evidence>
<evidence type="ECO:0000256" key="6">
    <source>
        <dbReference type="ARBA" id="ARBA00023136"/>
    </source>
</evidence>
<dbReference type="Pfam" id="PF13632">
    <property type="entry name" value="Glyco_trans_2_3"/>
    <property type="match status" value="1"/>
</dbReference>
<dbReference type="EMBL" id="FZQA01000001">
    <property type="protein sequence ID" value="SNT68276.1"/>
    <property type="molecule type" value="Genomic_DNA"/>
</dbReference>
<dbReference type="RefSeq" id="WP_089411230.1">
    <property type="nucleotide sequence ID" value="NZ_FZQA01000001.1"/>
</dbReference>
<comment type="subcellular location">
    <subcellularLocation>
        <location evidence="1">Membrane</location>
        <topology evidence="1">Multi-pass membrane protein</topology>
    </subcellularLocation>
</comment>
<dbReference type="CDD" id="cd06427">
    <property type="entry name" value="CESA_like_2"/>
    <property type="match status" value="1"/>
</dbReference>
<feature type="transmembrane region" description="Helical" evidence="7">
    <location>
        <begin position="140"/>
        <end position="159"/>
    </location>
</feature>
<keyword evidence="5 7" id="KW-1133">Transmembrane helix</keyword>
<dbReference type="GO" id="GO:0016757">
    <property type="term" value="F:glycosyltransferase activity"/>
    <property type="evidence" value="ECO:0007669"/>
    <property type="project" value="UniProtKB-KW"/>
</dbReference>
<evidence type="ECO:0000256" key="5">
    <source>
        <dbReference type="ARBA" id="ARBA00022989"/>
    </source>
</evidence>
<evidence type="ECO:0000256" key="2">
    <source>
        <dbReference type="ARBA" id="ARBA00022676"/>
    </source>
</evidence>
<feature type="transmembrane region" description="Helical" evidence="7">
    <location>
        <begin position="469"/>
        <end position="490"/>
    </location>
</feature>
<dbReference type="OrthoDB" id="7431422at2"/>
<keyword evidence="2" id="KW-0328">Glycosyltransferase</keyword>
<protein>
    <submittedName>
        <fullName evidence="9">Glycosyltransferase, catalytic subunit of cellulose synthase and poly-beta-1,6-N-acetylglucosamine synthase</fullName>
    </submittedName>
</protein>
<proteinExistence type="predicted"/>
<evidence type="ECO:0000313" key="9">
    <source>
        <dbReference type="EMBL" id="SNT68276.1"/>
    </source>
</evidence>
<feature type="transmembrane region" description="Helical" evidence="7">
    <location>
        <begin position="433"/>
        <end position="457"/>
    </location>
</feature>
<sequence>MARKRPDLDTPHADETWRRIARIGAYARAERLPLRRGAHGVGEELRAREAFSPTARERAFPLRACRYVPRRRFQRALAARFEPELAEAARSRLVATAPTWSAARLLSTPQKAALALFILAAAGFFAVAPLAALIALNAAITAYFLLAIGFRIVLTAVALKEPQAAPAPALAEDALPTITILAPLFREAACLPGLDAALDRLDYPKDRLDVKLLLEAEDRETIAAARQLGLDRKYHLVVVPPSRPQTKPKACNHGLYLARGEIVGIYDAEDEPEPDQLRKVAAAFAAGGDDLACVQAQLNYYNADENWLTRLFALEYSLWFDLFLPALERLRVPMPLGGTSNFFRTQILVDLGGWDPYNVTEDADLGLRLARRGWRATVIDSTTFEEANCRIANWLRQRSRWMKGHLQTWCVHMRGPAPARSAAGWRMFAATQLFLGGTVFSALINPFLWAVFVFWLATRSDAVDALFPGPLMALNLFALLAGNAFFVWLATIAPLKRGTVELAPAALFAPVYWWLSSFAAYRAVRQLLARPHFWEKTEHMISPAARRRRAVASTGGTGA</sequence>
<dbReference type="PANTHER" id="PTHR43867">
    <property type="entry name" value="CELLULOSE SYNTHASE CATALYTIC SUBUNIT A [UDP-FORMING]"/>
    <property type="match status" value="1"/>
</dbReference>
<evidence type="ECO:0000313" key="10">
    <source>
        <dbReference type="Proteomes" id="UP000198346"/>
    </source>
</evidence>
<dbReference type="AlphaFoldDB" id="A0A239PKF1"/>
<feature type="transmembrane region" description="Helical" evidence="7">
    <location>
        <begin position="502"/>
        <end position="524"/>
    </location>
</feature>
<dbReference type="SUPFAM" id="SSF53448">
    <property type="entry name" value="Nucleotide-diphospho-sugar transferases"/>
    <property type="match status" value="1"/>
</dbReference>
<organism evidence="9 10">
    <name type="scientific">Amphiplicatus metriothermophilus</name>
    <dbReference type="NCBI Taxonomy" id="1519374"/>
    <lineage>
        <taxon>Bacteria</taxon>
        <taxon>Pseudomonadati</taxon>
        <taxon>Pseudomonadota</taxon>
        <taxon>Alphaproteobacteria</taxon>
        <taxon>Parvularculales</taxon>
        <taxon>Parvularculaceae</taxon>
        <taxon>Amphiplicatus</taxon>
    </lineage>
</organism>
<evidence type="ECO:0000256" key="4">
    <source>
        <dbReference type="ARBA" id="ARBA00022692"/>
    </source>
</evidence>
<keyword evidence="6 7" id="KW-0472">Membrane</keyword>
<feature type="domain" description="Glycosyltransferase 2-like" evidence="8">
    <location>
        <begin position="264"/>
        <end position="457"/>
    </location>
</feature>
<dbReference type="InterPro" id="IPR029044">
    <property type="entry name" value="Nucleotide-diphossugar_trans"/>
</dbReference>